<reference evidence="2 3" key="1">
    <citation type="journal article" date="2016" name="Mol. Biol. Evol.">
        <title>Comparative Genomics of Early-Diverging Mushroom-Forming Fungi Provides Insights into the Origins of Lignocellulose Decay Capabilities.</title>
        <authorList>
            <person name="Nagy L.G."/>
            <person name="Riley R."/>
            <person name="Tritt A."/>
            <person name="Adam C."/>
            <person name="Daum C."/>
            <person name="Floudas D."/>
            <person name="Sun H."/>
            <person name="Yadav J.S."/>
            <person name="Pangilinan J."/>
            <person name="Larsson K.H."/>
            <person name="Matsuura K."/>
            <person name="Barry K."/>
            <person name="Labutti K."/>
            <person name="Kuo R."/>
            <person name="Ohm R.A."/>
            <person name="Bhattacharya S.S."/>
            <person name="Shirouzu T."/>
            <person name="Yoshinaga Y."/>
            <person name="Martin F.M."/>
            <person name="Grigoriev I.V."/>
            <person name="Hibbett D.S."/>
        </authorList>
    </citation>
    <scope>NUCLEOTIDE SEQUENCE [LARGE SCALE GENOMIC DNA]</scope>
    <source>
        <strain evidence="2 3">HHB9708</strain>
    </source>
</reference>
<dbReference type="Proteomes" id="UP000076722">
    <property type="component" value="Unassembled WGS sequence"/>
</dbReference>
<name>A0A164WJX7_9AGAM</name>
<protein>
    <submittedName>
        <fullName evidence="2">Uncharacterized protein</fullName>
    </submittedName>
</protein>
<dbReference type="EMBL" id="KV419402">
    <property type="protein sequence ID" value="KZS95113.1"/>
    <property type="molecule type" value="Genomic_DNA"/>
</dbReference>
<evidence type="ECO:0000313" key="2">
    <source>
        <dbReference type="EMBL" id="KZS95113.1"/>
    </source>
</evidence>
<evidence type="ECO:0000313" key="3">
    <source>
        <dbReference type="Proteomes" id="UP000076722"/>
    </source>
</evidence>
<evidence type="ECO:0000256" key="1">
    <source>
        <dbReference type="SAM" id="MobiDB-lite"/>
    </source>
</evidence>
<keyword evidence="3" id="KW-1185">Reference proteome</keyword>
<organism evidence="2 3">
    <name type="scientific">Sistotremastrum niveocremeum HHB9708</name>
    <dbReference type="NCBI Taxonomy" id="1314777"/>
    <lineage>
        <taxon>Eukaryota</taxon>
        <taxon>Fungi</taxon>
        <taxon>Dikarya</taxon>
        <taxon>Basidiomycota</taxon>
        <taxon>Agaricomycotina</taxon>
        <taxon>Agaricomycetes</taxon>
        <taxon>Sistotremastrales</taxon>
        <taxon>Sistotremastraceae</taxon>
        <taxon>Sertulicium</taxon>
        <taxon>Sertulicium niveocremeum</taxon>
    </lineage>
</organism>
<dbReference type="AlphaFoldDB" id="A0A164WJX7"/>
<accession>A0A164WJX7</accession>
<gene>
    <name evidence="2" type="ORF">SISNIDRAFT_464771</name>
</gene>
<proteinExistence type="predicted"/>
<sequence length="272" mass="31045">MIRRENLVTQKIRSRREQTDDEEESFTKQGQTPKGKSPEYYILNSAALWSSPSGSFVLWRFPGSRFLIRILVVDGVTAKVPELMMDGRPGAEFSLIYRQVECDHCDDLLCIKHFVSTCLNAYQNIDDGPVTWDSFEISDPPSFVNKHRATRFLVFVPPDEGSQDRSVYLGPFRSLWPSTPSTLFLVQMTLHSSKLPPRIISAIYHDRVFDMPALRPHDAFTSSFCIDTKYYTVNFLCESHGYAKTSLVVNSRGSEADVWIIWRATCDLLTIA</sequence>
<feature type="region of interest" description="Disordered" evidence="1">
    <location>
        <begin position="12"/>
        <end position="37"/>
    </location>
</feature>